<evidence type="ECO:0000256" key="1">
    <source>
        <dbReference type="SAM" id="MobiDB-lite"/>
    </source>
</evidence>
<accession>A0A0K9PB63</accession>
<evidence type="ECO:0000256" key="2">
    <source>
        <dbReference type="SAM" id="Phobius"/>
    </source>
</evidence>
<keyword evidence="4" id="KW-1185">Reference proteome</keyword>
<reference evidence="4" key="1">
    <citation type="journal article" date="2016" name="Nature">
        <title>The genome of the seagrass Zostera marina reveals angiosperm adaptation to the sea.</title>
        <authorList>
            <person name="Olsen J.L."/>
            <person name="Rouze P."/>
            <person name="Verhelst B."/>
            <person name="Lin Y.-C."/>
            <person name="Bayer T."/>
            <person name="Collen J."/>
            <person name="Dattolo E."/>
            <person name="De Paoli E."/>
            <person name="Dittami S."/>
            <person name="Maumus F."/>
            <person name="Michel G."/>
            <person name="Kersting A."/>
            <person name="Lauritano C."/>
            <person name="Lohaus R."/>
            <person name="Toepel M."/>
            <person name="Tonon T."/>
            <person name="Vanneste K."/>
            <person name="Amirebrahimi M."/>
            <person name="Brakel J."/>
            <person name="Bostroem C."/>
            <person name="Chovatia M."/>
            <person name="Grimwood J."/>
            <person name="Jenkins J.W."/>
            <person name="Jueterbock A."/>
            <person name="Mraz A."/>
            <person name="Stam W.T."/>
            <person name="Tice H."/>
            <person name="Bornberg-Bauer E."/>
            <person name="Green P.J."/>
            <person name="Pearson G.A."/>
            <person name="Procaccini G."/>
            <person name="Duarte C.M."/>
            <person name="Schmutz J."/>
            <person name="Reusch T.B.H."/>
            <person name="Van de Peer Y."/>
        </authorList>
    </citation>
    <scope>NUCLEOTIDE SEQUENCE [LARGE SCALE GENOMIC DNA]</scope>
    <source>
        <strain evidence="4">cv. Finnish</strain>
    </source>
</reference>
<evidence type="ECO:0000313" key="4">
    <source>
        <dbReference type="Proteomes" id="UP000036987"/>
    </source>
</evidence>
<dbReference type="PANTHER" id="PTHR34786:SF1">
    <property type="entry name" value="OS09G0504900 PROTEIN"/>
    <property type="match status" value="1"/>
</dbReference>
<feature type="compositionally biased region" description="Basic and acidic residues" evidence="1">
    <location>
        <begin position="202"/>
        <end position="225"/>
    </location>
</feature>
<dbReference type="Proteomes" id="UP000036987">
    <property type="component" value="Unassembled WGS sequence"/>
</dbReference>
<keyword evidence="2" id="KW-0812">Transmembrane</keyword>
<evidence type="ECO:0000313" key="3">
    <source>
        <dbReference type="EMBL" id="KMZ66194.1"/>
    </source>
</evidence>
<organism evidence="3 4">
    <name type="scientific">Zostera marina</name>
    <name type="common">Eelgrass</name>
    <dbReference type="NCBI Taxonomy" id="29655"/>
    <lineage>
        <taxon>Eukaryota</taxon>
        <taxon>Viridiplantae</taxon>
        <taxon>Streptophyta</taxon>
        <taxon>Embryophyta</taxon>
        <taxon>Tracheophyta</taxon>
        <taxon>Spermatophyta</taxon>
        <taxon>Magnoliopsida</taxon>
        <taxon>Liliopsida</taxon>
        <taxon>Zosteraceae</taxon>
        <taxon>Zostera</taxon>
    </lineage>
</organism>
<dbReference type="EMBL" id="LFYR01000981">
    <property type="protein sequence ID" value="KMZ66194.1"/>
    <property type="molecule type" value="Genomic_DNA"/>
</dbReference>
<gene>
    <name evidence="3" type="ORF">ZOSMA_2G02040</name>
</gene>
<sequence length="241" mass="27435">MFEPIIMTYIRTSSLLARSFFLSYSLIVLALLSRIRVLIQQMLLDVVTVYNLVTDISLEKHSIEITKNGVQAFREYYPPLCKEIISLECVWEEDKFVLHETTMTKKKDCGTEAIPMMEVSVKVPSILYETIDVSEKDQEVQSDSVNGAYLDEQTEQLMTVNDEYHSPKFECIKRSLLKTVEATSWSQSNSNKVAFIQVGKSGVEEGRSNKRPKLDQNNLKDKEQSSSDSLFKLLTAGIPKS</sequence>
<name>A0A0K9PB63_ZOSMR</name>
<proteinExistence type="predicted"/>
<protein>
    <submittedName>
        <fullName evidence="3">Uncharacterized protein</fullName>
    </submittedName>
</protein>
<comment type="caution">
    <text evidence="3">The sequence shown here is derived from an EMBL/GenBank/DDBJ whole genome shotgun (WGS) entry which is preliminary data.</text>
</comment>
<keyword evidence="2" id="KW-0472">Membrane</keyword>
<dbReference type="AlphaFoldDB" id="A0A0K9PB63"/>
<feature type="non-terminal residue" evidence="3">
    <location>
        <position position="1"/>
    </location>
</feature>
<dbReference type="PANTHER" id="PTHR34786">
    <property type="entry name" value="OS09G0504900 PROTEIN"/>
    <property type="match status" value="1"/>
</dbReference>
<feature type="region of interest" description="Disordered" evidence="1">
    <location>
        <begin position="201"/>
        <end position="241"/>
    </location>
</feature>
<keyword evidence="2" id="KW-1133">Transmembrane helix</keyword>
<dbReference type="OrthoDB" id="114080at2759"/>
<dbReference type="STRING" id="29655.A0A0K9PB63"/>
<feature type="transmembrane region" description="Helical" evidence="2">
    <location>
        <begin position="15"/>
        <end position="32"/>
    </location>
</feature>